<dbReference type="Pfam" id="PF16800">
    <property type="entry name" value="Endopep_inhib"/>
    <property type="match status" value="1"/>
</dbReference>
<gene>
    <name evidence="1" type="ORF">SD70_16420</name>
</gene>
<organism evidence="1 2">
    <name type="scientific">Gordoniibacillus kamchatkensis</name>
    <dbReference type="NCBI Taxonomy" id="1590651"/>
    <lineage>
        <taxon>Bacteria</taxon>
        <taxon>Bacillati</taxon>
        <taxon>Bacillota</taxon>
        <taxon>Bacilli</taxon>
        <taxon>Bacillales</taxon>
        <taxon>Paenibacillaceae</taxon>
        <taxon>Gordoniibacillus</taxon>
    </lineage>
</organism>
<evidence type="ECO:0000313" key="1">
    <source>
        <dbReference type="EMBL" id="KIL39972.1"/>
    </source>
</evidence>
<dbReference type="EMBL" id="JXAK01000028">
    <property type="protein sequence ID" value="KIL39972.1"/>
    <property type="molecule type" value="Genomic_DNA"/>
</dbReference>
<proteinExistence type="predicted"/>
<comment type="caution">
    <text evidence="1">The sequence shown here is derived from an EMBL/GenBank/DDBJ whole genome shotgun (WGS) entry which is preliminary data.</text>
</comment>
<dbReference type="Proteomes" id="UP000031967">
    <property type="component" value="Unassembled WGS sequence"/>
</dbReference>
<reference evidence="1 2" key="1">
    <citation type="submission" date="2014-12" db="EMBL/GenBank/DDBJ databases">
        <title>Draft genome sequence of Paenibacillus kamchatkensis strain B-2647.</title>
        <authorList>
            <person name="Karlyshev A.V."/>
            <person name="Kudryashova E.B."/>
        </authorList>
    </citation>
    <scope>NUCLEOTIDE SEQUENCE [LARGE SCALE GENOMIC DNA]</scope>
    <source>
        <strain evidence="1 2">VKM B-2647</strain>
    </source>
</reference>
<dbReference type="InterPro" id="IPR031841">
    <property type="entry name" value="Endopep_inhib"/>
</dbReference>
<dbReference type="RefSeq" id="WP_041048620.1">
    <property type="nucleotide sequence ID" value="NZ_JXAK01000028.1"/>
</dbReference>
<sequence length="115" mass="12820">MWIVVSSVVFSGVAYAAPDVVKLIVDGKADSFWKHQLETKALIDIDGKLAQPNADGGRVARWRDAKITLEQYAGTWRRYEAVVPMGDKSGQKADIKLRYVRGEGWRVDEAVGTIR</sequence>
<protein>
    <submittedName>
        <fullName evidence="1">Uncharacterized protein</fullName>
    </submittedName>
</protein>
<dbReference type="InterPro" id="IPR053749">
    <property type="entry name" value="TA_system-associated_sf"/>
</dbReference>
<accession>A0ABR5AHY6</accession>
<name>A0ABR5AHY6_9BACL</name>
<evidence type="ECO:0000313" key="2">
    <source>
        <dbReference type="Proteomes" id="UP000031967"/>
    </source>
</evidence>
<dbReference type="Gene3D" id="3.10.450.420">
    <property type="match status" value="1"/>
</dbReference>
<keyword evidence="2" id="KW-1185">Reference proteome</keyword>